<name>A0A5S9ISM7_UABAM</name>
<keyword evidence="6 7" id="KW-0472">Membrane</keyword>
<evidence type="ECO:0000256" key="1">
    <source>
        <dbReference type="ARBA" id="ARBA00004651"/>
    </source>
</evidence>
<evidence type="ECO:0000256" key="5">
    <source>
        <dbReference type="ARBA" id="ARBA00022989"/>
    </source>
</evidence>
<sequence>MTQENTAKLTKDELDDTILYAMEKPTIWYWVALAVSATCFFFGIICCWAYQVYTGLGVSGLNNPVGWGVYITDFVFWVGIAHSGTLISAVLFLFRANWRCSFNRSAEAMTVFAVMTAGLFPLIHLGRVWLFYWLMPYPNQRQLWPNFRSPLIWDVFAVSTYFTISAIFFYVGMLPDLAIVRRKATGIRKWAYGVLSIGWKGTQKQWKHYNQLYMFLAAFATPLVISVHSVVSWDFAMGIVPGWHTTIFPPYFVAGAIFSGCAMVITLVVPMRKIFRLERVITIDHFESLAKLMLVTSIIVTYAYIVEFCIAFYSGNMFEAYAFKYRLVGDYWIPYWIMLICNSMIPFVVFFKKVRRNLVALFIISIFVNIGMWFERFNIIVISLSRDFSPYSWGMYTPSWVEFGITIGSFGWFFLLFLIFTKTLPIVAITEVKEIISAEHH</sequence>
<evidence type="ECO:0000256" key="3">
    <source>
        <dbReference type="ARBA" id="ARBA00022475"/>
    </source>
</evidence>
<dbReference type="OrthoDB" id="9806499at2"/>
<evidence type="ECO:0000256" key="2">
    <source>
        <dbReference type="ARBA" id="ARBA00008929"/>
    </source>
</evidence>
<feature type="transmembrane region" description="Helical" evidence="7">
    <location>
        <begin position="333"/>
        <end position="351"/>
    </location>
</feature>
<dbReference type="KEGG" id="uam:UABAM_05399"/>
<dbReference type="GO" id="GO:0005886">
    <property type="term" value="C:plasma membrane"/>
    <property type="evidence" value="ECO:0007669"/>
    <property type="project" value="UniProtKB-SubCell"/>
</dbReference>
<accession>A0A5S9ISM7</accession>
<dbReference type="AlphaFoldDB" id="A0A5S9ISM7"/>
<feature type="transmembrane region" description="Helical" evidence="7">
    <location>
        <begin position="74"/>
        <end position="94"/>
    </location>
</feature>
<keyword evidence="3" id="KW-1003">Cell membrane</keyword>
<evidence type="ECO:0000313" key="9">
    <source>
        <dbReference type="Proteomes" id="UP000326354"/>
    </source>
</evidence>
<feature type="transmembrane region" description="Helical" evidence="7">
    <location>
        <begin position="251"/>
        <end position="271"/>
    </location>
</feature>
<feature type="transmembrane region" description="Helical" evidence="7">
    <location>
        <begin position="106"/>
        <end position="131"/>
    </location>
</feature>
<organism evidence="8 9">
    <name type="scientific">Uabimicrobium amorphum</name>
    <dbReference type="NCBI Taxonomy" id="2596890"/>
    <lineage>
        <taxon>Bacteria</taxon>
        <taxon>Pseudomonadati</taxon>
        <taxon>Planctomycetota</taxon>
        <taxon>Candidatus Uabimicrobiia</taxon>
        <taxon>Candidatus Uabimicrobiales</taxon>
        <taxon>Candidatus Uabimicrobiaceae</taxon>
        <taxon>Candidatus Uabimicrobium</taxon>
    </lineage>
</organism>
<comment type="similarity">
    <text evidence="2">Belongs to the NrfD family.</text>
</comment>
<feature type="transmembrane region" description="Helical" evidence="7">
    <location>
        <begin position="27"/>
        <end position="54"/>
    </location>
</feature>
<evidence type="ECO:0000256" key="4">
    <source>
        <dbReference type="ARBA" id="ARBA00022692"/>
    </source>
</evidence>
<proteinExistence type="inferred from homology"/>
<gene>
    <name evidence="8" type="ORF">UABAM_05399</name>
</gene>
<reference evidence="8 9" key="1">
    <citation type="submission" date="2019-08" db="EMBL/GenBank/DDBJ databases">
        <title>Complete genome sequence of Candidatus Uab amorphum.</title>
        <authorList>
            <person name="Shiratori T."/>
            <person name="Suzuki S."/>
            <person name="Kakizawa Y."/>
            <person name="Ishida K."/>
        </authorList>
    </citation>
    <scope>NUCLEOTIDE SEQUENCE [LARGE SCALE GENOMIC DNA]</scope>
    <source>
        <strain evidence="8 9">SRT547</strain>
    </source>
</reference>
<comment type="subcellular location">
    <subcellularLocation>
        <location evidence="1">Cell membrane</location>
        <topology evidence="1">Multi-pass membrane protein</topology>
    </subcellularLocation>
</comment>
<keyword evidence="5 7" id="KW-1133">Transmembrane helix</keyword>
<dbReference type="InterPro" id="IPR005614">
    <property type="entry name" value="NrfD-like"/>
</dbReference>
<feature type="transmembrane region" description="Helical" evidence="7">
    <location>
        <begin position="212"/>
        <end position="231"/>
    </location>
</feature>
<evidence type="ECO:0000256" key="7">
    <source>
        <dbReference type="SAM" id="Phobius"/>
    </source>
</evidence>
<keyword evidence="4 7" id="KW-0812">Transmembrane</keyword>
<evidence type="ECO:0000313" key="8">
    <source>
        <dbReference type="EMBL" id="BBM86997.1"/>
    </source>
</evidence>
<protein>
    <submittedName>
        <fullName evidence="8">Molybdopterin oxidoreductase</fullName>
    </submittedName>
</protein>
<dbReference type="PANTHER" id="PTHR43044:SF2">
    <property type="entry name" value="POLYSULPHIDE REDUCTASE NRFD"/>
    <property type="match status" value="1"/>
</dbReference>
<feature type="transmembrane region" description="Helical" evidence="7">
    <location>
        <begin position="151"/>
        <end position="173"/>
    </location>
</feature>
<dbReference type="Pfam" id="PF03916">
    <property type="entry name" value="NrfD"/>
    <property type="match status" value="1"/>
</dbReference>
<dbReference type="Proteomes" id="UP000326354">
    <property type="component" value="Chromosome"/>
</dbReference>
<feature type="transmembrane region" description="Helical" evidence="7">
    <location>
        <begin position="400"/>
        <end position="420"/>
    </location>
</feature>
<dbReference type="PANTHER" id="PTHR43044">
    <property type="match status" value="1"/>
</dbReference>
<keyword evidence="9" id="KW-1185">Reference proteome</keyword>
<dbReference type="EMBL" id="AP019860">
    <property type="protein sequence ID" value="BBM86997.1"/>
    <property type="molecule type" value="Genomic_DNA"/>
</dbReference>
<feature type="transmembrane region" description="Helical" evidence="7">
    <location>
        <begin position="358"/>
        <end position="380"/>
    </location>
</feature>
<evidence type="ECO:0000256" key="6">
    <source>
        <dbReference type="ARBA" id="ARBA00023136"/>
    </source>
</evidence>
<dbReference type="RefSeq" id="WP_151971032.1">
    <property type="nucleotide sequence ID" value="NZ_AP019860.1"/>
</dbReference>
<feature type="transmembrane region" description="Helical" evidence="7">
    <location>
        <begin position="292"/>
        <end position="313"/>
    </location>
</feature>